<keyword evidence="1" id="KW-0472">Membrane</keyword>
<feature type="transmembrane region" description="Helical" evidence="1">
    <location>
        <begin position="20"/>
        <end position="42"/>
    </location>
</feature>
<dbReference type="InterPro" id="IPR008620">
    <property type="entry name" value="FixH"/>
</dbReference>
<dbReference type="KEGG" id="axe:P40_11010"/>
<reference evidence="2" key="1">
    <citation type="submission" date="2022-01" db="EMBL/GenBank/DDBJ databases">
        <authorList>
            <person name="Karlyshev A.V."/>
            <person name="Jaspars M."/>
        </authorList>
    </citation>
    <scope>NUCLEOTIDE SEQUENCE</scope>
    <source>
        <strain evidence="2">AGSA3-2</strain>
    </source>
</reference>
<keyword evidence="1" id="KW-0812">Transmembrane</keyword>
<evidence type="ECO:0000313" key="3">
    <source>
        <dbReference type="Proteomes" id="UP001107961"/>
    </source>
</evidence>
<name>A0A9Q3W3Z3_9GAMM</name>
<keyword evidence="3" id="KW-1185">Reference proteome</keyword>
<accession>A0A9Q3W3Z3</accession>
<keyword evidence="1" id="KW-1133">Transmembrane helix</keyword>
<organism evidence="2 3">
    <name type="scientific">Alloalcanivorax xenomutans</name>
    <dbReference type="NCBI Taxonomy" id="1094342"/>
    <lineage>
        <taxon>Bacteria</taxon>
        <taxon>Pseudomonadati</taxon>
        <taxon>Pseudomonadota</taxon>
        <taxon>Gammaproteobacteria</taxon>
        <taxon>Oceanospirillales</taxon>
        <taxon>Alcanivoracaceae</taxon>
        <taxon>Alloalcanivorax</taxon>
    </lineage>
</organism>
<sequence length="164" mass="18402">MNHASSLRDGTLPWYRYPLVWLVILIPLSSVVGGMVTLTLAIRHADATVADDWYQQGKAINRSMADLDQARRLGLELQLYAGEPAALQLTSKVPMPWPERLQLAFRHPTFAERDIAMTFIHQGGGRYRADGGALAATDHWVVTVTPEQGHWRLRQRLRPLQGAP</sequence>
<dbReference type="Pfam" id="PF05751">
    <property type="entry name" value="FixH"/>
    <property type="match status" value="1"/>
</dbReference>
<comment type="caution">
    <text evidence="2">The sequence shown here is derived from an EMBL/GenBank/DDBJ whole genome shotgun (WGS) entry which is preliminary data.</text>
</comment>
<gene>
    <name evidence="2" type="ORF">LZG35_16145</name>
</gene>
<dbReference type="RefSeq" id="WP_026949290.1">
    <property type="nucleotide sequence ID" value="NZ_CBDDTQ010000005.1"/>
</dbReference>
<evidence type="ECO:0000313" key="2">
    <source>
        <dbReference type="EMBL" id="MCE7510170.1"/>
    </source>
</evidence>
<dbReference type="AlphaFoldDB" id="A0A9Q3W3Z3"/>
<dbReference type="Proteomes" id="UP001107961">
    <property type="component" value="Unassembled WGS sequence"/>
</dbReference>
<protein>
    <submittedName>
        <fullName evidence="2">FixH family protein</fullName>
    </submittedName>
</protein>
<evidence type="ECO:0000256" key="1">
    <source>
        <dbReference type="SAM" id="Phobius"/>
    </source>
</evidence>
<dbReference type="EMBL" id="JAJVKT010000021">
    <property type="protein sequence ID" value="MCE7510170.1"/>
    <property type="molecule type" value="Genomic_DNA"/>
</dbReference>
<proteinExistence type="predicted"/>